<dbReference type="AlphaFoldDB" id="A0A164LRW1"/>
<dbReference type="Proteomes" id="UP000076858">
    <property type="component" value="Unassembled WGS sequence"/>
</dbReference>
<organism evidence="1 2">
    <name type="scientific">Daphnia magna</name>
    <dbReference type="NCBI Taxonomy" id="35525"/>
    <lineage>
        <taxon>Eukaryota</taxon>
        <taxon>Metazoa</taxon>
        <taxon>Ecdysozoa</taxon>
        <taxon>Arthropoda</taxon>
        <taxon>Crustacea</taxon>
        <taxon>Branchiopoda</taxon>
        <taxon>Diplostraca</taxon>
        <taxon>Cladocera</taxon>
        <taxon>Anomopoda</taxon>
        <taxon>Daphniidae</taxon>
        <taxon>Daphnia</taxon>
    </lineage>
</organism>
<comment type="caution">
    <text evidence="1">The sequence shown here is derived from an EMBL/GenBank/DDBJ whole genome shotgun (WGS) entry which is preliminary data.</text>
</comment>
<evidence type="ECO:0000313" key="1">
    <source>
        <dbReference type="EMBL" id="KZS04370.1"/>
    </source>
</evidence>
<name>A0A164LRW1_9CRUS</name>
<evidence type="ECO:0000313" key="2">
    <source>
        <dbReference type="Proteomes" id="UP000076858"/>
    </source>
</evidence>
<accession>A0A164LRW1</accession>
<sequence length="84" mass="9896">MLCLRHGVKALSEKHVSGVQRLQNHLRRGFQQHCYITGMRLIPRTRRMSFSIKIADVIATFDEKYHRNVAFLKSQTRTNRFPTP</sequence>
<reference evidence="1 2" key="1">
    <citation type="submission" date="2016-03" db="EMBL/GenBank/DDBJ databases">
        <title>EvidentialGene: Evidence-directed Construction of Genes on Genomes.</title>
        <authorList>
            <person name="Gilbert D.G."/>
            <person name="Choi J.-H."/>
            <person name="Mockaitis K."/>
            <person name="Colbourne J."/>
            <person name="Pfrender M."/>
        </authorList>
    </citation>
    <scope>NUCLEOTIDE SEQUENCE [LARGE SCALE GENOMIC DNA]</scope>
    <source>
        <strain evidence="1 2">Xinb3</strain>
        <tissue evidence="1">Complete organism</tissue>
    </source>
</reference>
<gene>
    <name evidence="1" type="ORF">APZ42_032664</name>
</gene>
<proteinExistence type="predicted"/>
<protein>
    <submittedName>
        <fullName evidence="1">Uncharacterized protein</fullName>
    </submittedName>
</protein>
<keyword evidence="2" id="KW-1185">Reference proteome</keyword>
<dbReference type="EMBL" id="LRGB01003123">
    <property type="protein sequence ID" value="KZS04370.1"/>
    <property type="molecule type" value="Genomic_DNA"/>
</dbReference>